<dbReference type="PIRSF" id="PIRSF036979">
    <property type="entry name" value="Arginase"/>
    <property type="match status" value="1"/>
</dbReference>
<sequence length="320" mass="34956">MNAINTDKKVQLTYGGLKSSTDTSGADYTIIGIPFDIRTTYRPGTRFGPDGIRRAFSTDSVNEAVGIDTSKYVKGVDYGDLDMWNAEKAYLGSIPQEMKAILGTGTIPIVLGGDHSITFPELLAYKDVYGPVSIIHFDSHTDTWGSDTDKEHHDHSTPFRRAIEYDCIDPKTSIQVGMRGGLFDESDFDFANDAGLEHIYAVDIHHMGIEKTAELIRKKVGNNKVMVTFDIDFVDPAFAPGTGTPVSCGFTSRQALKLIRHALIGLDIVGFDLVEVAPNYDAGGITSILASRIVKEFITCVACKKAGIKEYAKKGMIENV</sequence>
<comment type="similarity">
    <text evidence="1">Belongs to the arginase family. Agmatinase subfamily.</text>
</comment>
<dbReference type="InterPro" id="IPR006035">
    <property type="entry name" value="Ureohydrolase"/>
</dbReference>
<dbReference type="PANTHER" id="PTHR11358">
    <property type="entry name" value="ARGINASE/AGMATINASE"/>
    <property type="match status" value="1"/>
</dbReference>
<keyword evidence="4" id="KW-0464">Manganese</keyword>
<name>A0AAE3IG97_9FIRM</name>
<dbReference type="InterPro" id="IPR023696">
    <property type="entry name" value="Ureohydrolase_dom_sf"/>
</dbReference>
<dbReference type="EMBL" id="JAOQJZ010000003">
    <property type="protein sequence ID" value="MCU6705129.1"/>
    <property type="molecule type" value="Genomic_DNA"/>
</dbReference>
<feature type="binding site" evidence="4">
    <location>
        <position position="232"/>
    </location>
    <ligand>
        <name>Mn(2+)</name>
        <dbReference type="ChEBI" id="CHEBI:29035"/>
        <label>2</label>
    </ligand>
</feature>
<keyword evidence="7" id="KW-1185">Reference proteome</keyword>
<evidence type="ECO:0000256" key="5">
    <source>
        <dbReference type="RuleBase" id="RU003684"/>
    </source>
</evidence>
<evidence type="ECO:0000256" key="1">
    <source>
        <dbReference type="ARBA" id="ARBA00009227"/>
    </source>
</evidence>
<gene>
    <name evidence="6" type="primary">speB</name>
    <name evidence="6" type="ORF">OCV57_04210</name>
</gene>
<feature type="binding site" evidence="4">
    <location>
        <position position="140"/>
    </location>
    <ligand>
        <name>Mn(2+)</name>
        <dbReference type="ChEBI" id="CHEBI:29035"/>
        <label>1</label>
    </ligand>
</feature>
<feature type="binding site" evidence="4">
    <location>
        <position position="230"/>
    </location>
    <ligand>
        <name>Mn(2+)</name>
        <dbReference type="ChEBI" id="CHEBI:29035"/>
        <label>1</label>
    </ligand>
</feature>
<dbReference type="EC" id="3.5.3.11" evidence="6"/>
<dbReference type="PROSITE" id="PS01053">
    <property type="entry name" value="ARGINASE_1"/>
    <property type="match status" value="1"/>
</dbReference>
<evidence type="ECO:0000313" key="6">
    <source>
        <dbReference type="EMBL" id="MCU6705129.1"/>
    </source>
</evidence>
<evidence type="ECO:0000256" key="4">
    <source>
        <dbReference type="PIRSR" id="PIRSR036979-1"/>
    </source>
</evidence>
<feature type="binding site" evidence="4">
    <location>
        <position position="115"/>
    </location>
    <ligand>
        <name>Mn(2+)</name>
        <dbReference type="ChEBI" id="CHEBI:29035"/>
        <label>1</label>
    </ligand>
</feature>
<evidence type="ECO:0000256" key="3">
    <source>
        <dbReference type="ARBA" id="ARBA00022801"/>
    </source>
</evidence>
<dbReference type="SUPFAM" id="SSF52768">
    <property type="entry name" value="Arginase/deacetylase"/>
    <property type="match status" value="1"/>
</dbReference>
<dbReference type="GO" id="GO:0033389">
    <property type="term" value="P:putrescine biosynthetic process from arginine, via agmatine"/>
    <property type="evidence" value="ECO:0007669"/>
    <property type="project" value="TreeGrafter"/>
</dbReference>
<reference evidence="6 7" key="1">
    <citation type="journal article" date="2021" name="ISME Commun">
        <title>Automated analysis of genomic sequences facilitates high-throughput and comprehensive description of bacteria.</title>
        <authorList>
            <person name="Hitch T.C.A."/>
        </authorList>
    </citation>
    <scope>NUCLEOTIDE SEQUENCE [LARGE SCALE GENOMIC DNA]</scope>
    <source>
        <strain evidence="6 7">Sanger_31</strain>
    </source>
</reference>
<feature type="binding site" evidence="4">
    <location>
        <position position="142"/>
    </location>
    <ligand>
        <name>Mn(2+)</name>
        <dbReference type="ChEBI" id="CHEBI:29035"/>
        <label>1</label>
    </ligand>
</feature>
<dbReference type="InterPro" id="IPR020855">
    <property type="entry name" value="Ureohydrolase_Mn_BS"/>
</dbReference>
<keyword evidence="2 4" id="KW-0479">Metal-binding</keyword>
<evidence type="ECO:0000256" key="2">
    <source>
        <dbReference type="ARBA" id="ARBA00022723"/>
    </source>
</evidence>
<evidence type="ECO:0000313" key="7">
    <source>
        <dbReference type="Proteomes" id="UP001208131"/>
    </source>
</evidence>
<organism evidence="6 7">
    <name type="scientific">Hominimerdicola aceti</name>
    <dbReference type="NCBI Taxonomy" id="2981726"/>
    <lineage>
        <taxon>Bacteria</taxon>
        <taxon>Bacillati</taxon>
        <taxon>Bacillota</taxon>
        <taxon>Clostridia</taxon>
        <taxon>Eubacteriales</taxon>
        <taxon>Oscillospiraceae</taxon>
        <taxon>Hominimerdicola</taxon>
    </lineage>
</organism>
<keyword evidence="3 5" id="KW-0378">Hydrolase</keyword>
<dbReference type="GO" id="GO:0008783">
    <property type="term" value="F:agmatinase activity"/>
    <property type="evidence" value="ECO:0007669"/>
    <property type="project" value="UniProtKB-EC"/>
</dbReference>
<accession>A0AAE3IG97</accession>
<proteinExistence type="inferred from homology"/>
<feature type="binding site" evidence="4">
    <location>
        <position position="138"/>
    </location>
    <ligand>
        <name>Mn(2+)</name>
        <dbReference type="ChEBI" id="CHEBI:29035"/>
        <label>1</label>
    </ligand>
</feature>
<dbReference type="PRINTS" id="PR00116">
    <property type="entry name" value="ARGINASE"/>
</dbReference>
<dbReference type="AlphaFoldDB" id="A0AAE3IG97"/>
<dbReference type="InterPro" id="IPR005925">
    <property type="entry name" value="Agmatinase-rel"/>
</dbReference>
<protein>
    <submittedName>
        <fullName evidence="6">Agmatinase</fullName>
        <ecNumber evidence="6">3.5.3.11</ecNumber>
    </submittedName>
</protein>
<dbReference type="RefSeq" id="WP_267300546.1">
    <property type="nucleotide sequence ID" value="NZ_JAOQJZ010000003.1"/>
</dbReference>
<comment type="caution">
    <text evidence="6">The sequence shown here is derived from an EMBL/GenBank/DDBJ whole genome shotgun (WGS) entry which is preliminary data.</text>
</comment>
<dbReference type="PROSITE" id="PS51409">
    <property type="entry name" value="ARGINASE_2"/>
    <property type="match status" value="1"/>
</dbReference>
<dbReference type="Gene3D" id="3.40.800.10">
    <property type="entry name" value="Ureohydrolase domain"/>
    <property type="match status" value="1"/>
</dbReference>
<comment type="cofactor">
    <cofactor evidence="4">
        <name>Mn(2+)</name>
        <dbReference type="ChEBI" id="CHEBI:29035"/>
    </cofactor>
    <text evidence="4">Binds 2 manganese ions per subunit.</text>
</comment>
<dbReference type="Proteomes" id="UP001208131">
    <property type="component" value="Unassembled WGS sequence"/>
</dbReference>
<dbReference type="GO" id="GO:0046872">
    <property type="term" value="F:metal ion binding"/>
    <property type="evidence" value="ECO:0007669"/>
    <property type="project" value="UniProtKB-KW"/>
</dbReference>
<dbReference type="CDD" id="cd11592">
    <property type="entry name" value="Agmatinase_PAH"/>
    <property type="match status" value="1"/>
</dbReference>
<dbReference type="PANTHER" id="PTHR11358:SF26">
    <property type="entry name" value="GUANIDINO ACID HYDROLASE, MITOCHONDRIAL"/>
    <property type="match status" value="1"/>
</dbReference>
<dbReference type="NCBIfam" id="TIGR01230">
    <property type="entry name" value="agmatinase"/>
    <property type="match status" value="1"/>
</dbReference>
<dbReference type="Pfam" id="PF00491">
    <property type="entry name" value="Arginase"/>
    <property type="match status" value="1"/>
</dbReference>